<protein>
    <submittedName>
        <fullName evidence="3">Uncharacterized protein</fullName>
    </submittedName>
</protein>
<gene>
    <name evidence="3" type="ORF">H9784_08755</name>
</gene>
<feature type="compositionally biased region" description="Basic and acidic residues" evidence="1">
    <location>
        <begin position="7"/>
        <end position="20"/>
    </location>
</feature>
<comment type="caution">
    <text evidence="3">The sequence shown here is derived from an EMBL/GenBank/DDBJ whole genome shotgun (WGS) entry which is preliminary data.</text>
</comment>
<feature type="transmembrane region" description="Helical" evidence="2">
    <location>
        <begin position="29"/>
        <end position="50"/>
    </location>
</feature>
<evidence type="ECO:0000313" key="3">
    <source>
        <dbReference type="EMBL" id="HJA79635.1"/>
    </source>
</evidence>
<dbReference type="Proteomes" id="UP000823821">
    <property type="component" value="Unassembled WGS sequence"/>
</dbReference>
<feature type="transmembrane region" description="Helical" evidence="2">
    <location>
        <begin position="162"/>
        <end position="183"/>
    </location>
</feature>
<evidence type="ECO:0000313" key="4">
    <source>
        <dbReference type="Proteomes" id="UP000823821"/>
    </source>
</evidence>
<name>A0A9D2KS78_9BACT</name>
<sequence>MTVPAKPSRDRERPAPDTTRDGMAGAGRLTRLILIGYLLPLLTFAVLLALHSLPASAHARLAANIDISRVTLRMLVVLVCFGPASILALWGLRSARRENHADAAAHASALLTSLLYGADACLLRIFSVEVDPGPPVYYGDLFQVLDFLFLAPARLFSRLCQWGAILLGGWAVVRVVMGCTTLLRQKAPGWLARRVMASFLSGVWLLGISLGLLWAVS</sequence>
<feature type="transmembrane region" description="Helical" evidence="2">
    <location>
        <begin position="70"/>
        <end position="92"/>
    </location>
</feature>
<keyword evidence="2" id="KW-1133">Transmembrane helix</keyword>
<proteinExistence type="predicted"/>
<organism evidence="3 4">
    <name type="scientific">Candidatus Desulfovibrio intestinavium</name>
    <dbReference type="NCBI Taxonomy" id="2838534"/>
    <lineage>
        <taxon>Bacteria</taxon>
        <taxon>Pseudomonadati</taxon>
        <taxon>Thermodesulfobacteriota</taxon>
        <taxon>Desulfovibrionia</taxon>
        <taxon>Desulfovibrionales</taxon>
        <taxon>Desulfovibrionaceae</taxon>
        <taxon>Desulfovibrio</taxon>
    </lineage>
</organism>
<keyword evidence="2" id="KW-0472">Membrane</keyword>
<evidence type="ECO:0000256" key="1">
    <source>
        <dbReference type="SAM" id="MobiDB-lite"/>
    </source>
</evidence>
<evidence type="ECO:0000256" key="2">
    <source>
        <dbReference type="SAM" id="Phobius"/>
    </source>
</evidence>
<reference evidence="3" key="2">
    <citation type="submission" date="2021-04" db="EMBL/GenBank/DDBJ databases">
        <authorList>
            <person name="Gilroy R."/>
        </authorList>
    </citation>
    <scope>NUCLEOTIDE SEQUENCE</scope>
    <source>
        <strain evidence="3">5032</strain>
    </source>
</reference>
<keyword evidence="2" id="KW-0812">Transmembrane</keyword>
<dbReference type="EMBL" id="DWZD01000047">
    <property type="protein sequence ID" value="HJA79635.1"/>
    <property type="molecule type" value="Genomic_DNA"/>
</dbReference>
<feature type="region of interest" description="Disordered" evidence="1">
    <location>
        <begin position="1"/>
        <end position="23"/>
    </location>
</feature>
<accession>A0A9D2KS78</accession>
<dbReference type="AlphaFoldDB" id="A0A9D2KS78"/>
<feature type="transmembrane region" description="Helical" evidence="2">
    <location>
        <begin position="195"/>
        <end position="216"/>
    </location>
</feature>
<reference evidence="3" key="1">
    <citation type="journal article" date="2021" name="PeerJ">
        <title>Extensive microbial diversity within the chicken gut microbiome revealed by metagenomics and culture.</title>
        <authorList>
            <person name="Gilroy R."/>
            <person name="Ravi A."/>
            <person name="Getino M."/>
            <person name="Pursley I."/>
            <person name="Horton D.L."/>
            <person name="Alikhan N.F."/>
            <person name="Baker D."/>
            <person name="Gharbi K."/>
            <person name="Hall N."/>
            <person name="Watson M."/>
            <person name="Adriaenssens E.M."/>
            <person name="Foster-Nyarko E."/>
            <person name="Jarju S."/>
            <person name="Secka A."/>
            <person name="Antonio M."/>
            <person name="Oren A."/>
            <person name="Chaudhuri R.R."/>
            <person name="La Ragione R."/>
            <person name="Hildebrand F."/>
            <person name="Pallen M.J."/>
        </authorList>
    </citation>
    <scope>NUCLEOTIDE SEQUENCE</scope>
    <source>
        <strain evidence="3">5032</strain>
    </source>
</reference>